<dbReference type="AlphaFoldDB" id="A0A144MIJ8"/>
<dbReference type="Proteomes" id="UP000075950">
    <property type="component" value="Chromosome"/>
</dbReference>
<dbReference type="KEGG" id="bly:A2T55_16345"/>
<feature type="transmembrane region" description="Helical" evidence="5">
    <location>
        <begin position="12"/>
        <end position="34"/>
    </location>
</feature>
<dbReference type="EMBL" id="CP014869">
    <property type="protein sequence ID" value="AMT95085.1"/>
    <property type="molecule type" value="Genomic_DNA"/>
</dbReference>
<keyword evidence="2 5" id="KW-0812">Transmembrane</keyword>
<evidence type="ECO:0000259" key="6">
    <source>
        <dbReference type="Pfam" id="PF04932"/>
    </source>
</evidence>
<dbReference type="InterPro" id="IPR007016">
    <property type="entry name" value="O-antigen_ligase-rel_domated"/>
</dbReference>
<feature type="domain" description="O-antigen ligase-related" evidence="6">
    <location>
        <begin position="199"/>
        <end position="345"/>
    </location>
</feature>
<protein>
    <recommendedName>
        <fullName evidence="6">O-antigen ligase-related domain-containing protein</fullName>
    </recommendedName>
</protein>
<feature type="transmembrane region" description="Helical" evidence="5">
    <location>
        <begin position="40"/>
        <end position="59"/>
    </location>
</feature>
<feature type="transmembrane region" description="Helical" evidence="5">
    <location>
        <begin position="336"/>
        <end position="355"/>
    </location>
</feature>
<dbReference type="PANTHER" id="PTHR37422">
    <property type="entry name" value="TEICHURONIC ACID BIOSYNTHESIS PROTEIN TUAE"/>
    <property type="match status" value="1"/>
</dbReference>
<gene>
    <name evidence="7" type="ORF">A2T55_16345</name>
</gene>
<dbReference type="GO" id="GO:0016020">
    <property type="term" value="C:membrane"/>
    <property type="evidence" value="ECO:0007669"/>
    <property type="project" value="UniProtKB-SubCell"/>
</dbReference>
<feature type="transmembrane region" description="Helical" evidence="5">
    <location>
        <begin position="91"/>
        <end position="110"/>
    </location>
</feature>
<evidence type="ECO:0000313" key="7">
    <source>
        <dbReference type="EMBL" id="AMT95085.1"/>
    </source>
</evidence>
<evidence type="ECO:0000256" key="5">
    <source>
        <dbReference type="SAM" id="Phobius"/>
    </source>
</evidence>
<proteinExistence type="predicted"/>
<reference evidence="8" key="1">
    <citation type="submission" date="2016-03" db="EMBL/GenBank/DDBJ databases">
        <authorList>
            <person name="Ploux O."/>
        </authorList>
    </citation>
    <scope>NUCLEOTIDE SEQUENCE [LARGE SCALE GENOMIC DNA]</scope>
    <source>
        <strain evidence="8">BS258</strain>
    </source>
</reference>
<feature type="transmembrane region" description="Helical" evidence="5">
    <location>
        <begin position="241"/>
        <end position="261"/>
    </location>
</feature>
<name>A0A144MIJ8_BRELN</name>
<evidence type="ECO:0000256" key="1">
    <source>
        <dbReference type="ARBA" id="ARBA00004141"/>
    </source>
</evidence>
<dbReference type="InterPro" id="IPR051533">
    <property type="entry name" value="WaaL-like"/>
</dbReference>
<keyword evidence="3 5" id="KW-1133">Transmembrane helix</keyword>
<evidence type="ECO:0000256" key="2">
    <source>
        <dbReference type="ARBA" id="ARBA00022692"/>
    </source>
</evidence>
<feature type="transmembrane region" description="Helical" evidence="5">
    <location>
        <begin position="122"/>
        <end position="140"/>
    </location>
</feature>
<sequence length="427" mass="45021">MGSVSVWGGSLRWSSAFAVLLVSVAALPLGLLFSVGPLDFIHVIVSVAIVVSALSRIGFGTAPWRWHPSATWLFALLIIYLASMVTARDQLIAAHTILISVLGGLLALTVHSICDSAARWRILLTVLVAVGSLVAVYGFATGGAVQTQAAGAGALSGRAVGVFTDPNQLGTFSAAMMMVAWGLALGTRIWQLRSLAIACAVLSAMSLIVSFSRGAWLGALAGTVVLIVVTVKYHRKMSLQILVFTAAVGIPVSLAAAPQIVTLVSERLSSILEPGSNPNDNRPFIYREAFRQVLQHPLLGQGPGNFPATSQLAERIGTAVEAVHAHNLLLQVASEAGLIAVAVLIAFVAGLARRTQRAWTMLPRSEAVVVLGLACALLSVLVQGIVDYTLGNPILYYLVWAIIGALFAVTQRVETMSKSLTSERTMQ</sequence>
<accession>A0A144MIJ8</accession>
<feature type="transmembrane region" description="Helical" evidence="5">
    <location>
        <begin position="394"/>
        <end position="410"/>
    </location>
</feature>
<feature type="transmembrane region" description="Helical" evidence="5">
    <location>
        <begin position="66"/>
        <end position="85"/>
    </location>
</feature>
<feature type="transmembrane region" description="Helical" evidence="5">
    <location>
        <begin position="192"/>
        <end position="209"/>
    </location>
</feature>
<comment type="subcellular location">
    <subcellularLocation>
        <location evidence="1">Membrane</location>
        <topology evidence="1">Multi-pass membrane protein</topology>
    </subcellularLocation>
</comment>
<dbReference type="PANTHER" id="PTHR37422:SF13">
    <property type="entry name" value="LIPOPOLYSACCHARIDE BIOSYNTHESIS PROTEIN PA4999-RELATED"/>
    <property type="match status" value="1"/>
</dbReference>
<organism evidence="7 8">
    <name type="scientific">Brevibacterium linens</name>
    <dbReference type="NCBI Taxonomy" id="1703"/>
    <lineage>
        <taxon>Bacteria</taxon>
        <taxon>Bacillati</taxon>
        <taxon>Actinomycetota</taxon>
        <taxon>Actinomycetes</taxon>
        <taxon>Micrococcales</taxon>
        <taxon>Brevibacteriaceae</taxon>
        <taxon>Brevibacterium</taxon>
    </lineage>
</organism>
<dbReference type="Pfam" id="PF04932">
    <property type="entry name" value="Wzy_C"/>
    <property type="match status" value="1"/>
</dbReference>
<evidence type="ECO:0000256" key="3">
    <source>
        <dbReference type="ARBA" id="ARBA00022989"/>
    </source>
</evidence>
<evidence type="ECO:0000313" key="8">
    <source>
        <dbReference type="Proteomes" id="UP000075950"/>
    </source>
</evidence>
<feature type="transmembrane region" description="Helical" evidence="5">
    <location>
        <begin position="367"/>
        <end position="388"/>
    </location>
</feature>
<keyword evidence="4 5" id="KW-0472">Membrane</keyword>
<feature type="transmembrane region" description="Helical" evidence="5">
    <location>
        <begin position="215"/>
        <end position="234"/>
    </location>
</feature>
<feature type="transmembrane region" description="Helical" evidence="5">
    <location>
        <begin position="168"/>
        <end position="185"/>
    </location>
</feature>
<evidence type="ECO:0000256" key="4">
    <source>
        <dbReference type="ARBA" id="ARBA00023136"/>
    </source>
</evidence>